<dbReference type="PANTHER" id="PTHR12526:SF628">
    <property type="entry name" value="MANNOSYLGLUCOSYLGLYCERATE SYNTHASE"/>
    <property type="match status" value="1"/>
</dbReference>
<evidence type="ECO:0000313" key="3">
    <source>
        <dbReference type="Proteomes" id="UP000003089"/>
    </source>
</evidence>
<dbReference type="GO" id="GO:0016757">
    <property type="term" value="F:glycosyltransferase activity"/>
    <property type="evidence" value="ECO:0007669"/>
    <property type="project" value="InterPro"/>
</dbReference>
<proteinExistence type="predicted"/>
<evidence type="ECO:0000313" key="2">
    <source>
        <dbReference type="EMBL" id="EIY44613.1"/>
    </source>
</evidence>
<dbReference type="Proteomes" id="UP000003089">
    <property type="component" value="Unassembled WGS sequence"/>
</dbReference>
<accession>I9RPV6</accession>
<sequence length="377" mass="44010">MKNILFFCTRYPGLGGIEKVTEYLANELSSGYNVSIFSASPLVDESLLQKLNSSVDYFYSRTSLKEDILHVLDEGRIDFFIYQDSYYNRENEVLAAIKNAKKKPVLIVVEHNTPDCYLISNKLSSCNLVLKRIKRLGIMVYTMYRHRKMYRMADKYVLLSKRFVPIFKKITFIRNPKKLMWINNPTTCDIPIEIDFKSKEKLCVFSGRLVPQKGIHLLLEIWNRVSKLHPDWKLKILGDGEKREWMEQYVVNNNLQNTVTFEGFQVNVEGYYKRASILTMTSIYEGWLLSLCESMQYGCIPMLFASYQAAYDIVDNGYNGILVDAFDIEKYVNQLDTLMTDSNKLRKMQIAAIDKASHFYIQNIGDKWRKLLNTFES</sequence>
<dbReference type="Pfam" id="PF00534">
    <property type="entry name" value="Glycos_transf_1"/>
    <property type="match status" value="1"/>
</dbReference>
<dbReference type="eggNOG" id="COG0438">
    <property type="taxonomic scope" value="Bacteria"/>
</dbReference>
<dbReference type="SUPFAM" id="SSF53756">
    <property type="entry name" value="UDP-Glycosyltransferase/glycogen phosphorylase"/>
    <property type="match status" value="1"/>
</dbReference>
<organism evidence="2 3">
    <name type="scientific">Bacteroides nordii CL02T12C05</name>
    <dbReference type="NCBI Taxonomy" id="997884"/>
    <lineage>
        <taxon>Bacteria</taxon>
        <taxon>Pseudomonadati</taxon>
        <taxon>Bacteroidota</taxon>
        <taxon>Bacteroidia</taxon>
        <taxon>Bacteroidales</taxon>
        <taxon>Bacteroidaceae</taxon>
        <taxon>Bacteroides</taxon>
    </lineage>
</organism>
<dbReference type="RefSeq" id="WP_007487206.1">
    <property type="nucleotide sequence ID" value="NZ_JH724316.1"/>
</dbReference>
<comment type="caution">
    <text evidence="2">The sequence shown here is derived from an EMBL/GenBank/DDBJ whole genome shotgun (WGS) entry which is preliminary data.</text>
</comment>
<dbReference type="PATRIC" id="fig|997884.3.peg.4001"/>
<reference evidence="2 3" key="1">
    <citation type="submission" date="2012-02" db="EMBL/GenBank/DDBJ databases">
        <title>The Genome Sequence of Bacteroides nordii CL02T12C05.</title>
        <authorList>
            <consortium name="The Broad Institute Genome Sequencing Platform"/>
            <person name="Earl A."/>
            <person name="Ward D."/>
            <person name="Feldgarden M."/>
            <person name="Gevers D."/>
            <person name="Zitomersky N.L."/>
            <person name="Coyne M.J."/>
            <person name="Comstock L.E."/>
            <person name="Young S.K."/>
            <person name="Zeng Q."/>
            <person name="Gargeya S."/>
            <person name="Fitzgerald M."/>
            <person name="Haas B."/>
            <person name="Abouelleil A."/>
            <person name="Alvarado L."/>
            <person name="Arachchi H.M."/>
            <person name="Berlin A."/>
            <person name="Chapman S.B."/>
            <person name="Gearin G."/>
            <person name="Goldberg J."/>
            <person name="Griggs A."/>
            <person name="Gujja S."/>
            <person name="Hansen M."/>
            <person name="Heiman D."/>
            <person name="Howarth C."/>
            <person name="Larimer J."/>
            <person name="Lui A."/>
            <person name="MacDonald P.J.P."/>
            <person name="McCowen C."/>
            <person name="Montmayeur A."/>
            <person name="Murphy C."/>
            <person name="Neiman D."/>
            <person name="Pearson M."/>
            <person name="Priest M."/>
            <person name="Roberts A."/>
            <person name="Saif S."/>
            <person name="Shea T."/>
            <person name="Sisk P."/>
            <person name="Stolte C."/>
            <person name="Sykes S."/>
            <person name="Wortman J."/>
            <person name="Nusbaum C."/>
            <person name="Birren B."/>
        </authorList>
    </citation>
    <scope>NUCLEOTIDE SEQUENCE [LARGE SCALE GENOMIC DNA]</scope>
    <source>
        <strain evidence="2 3">CL02T12C05</strain>
    </source>
</reference>
<dbReference type="InterPro" id="IPR001296">
    <property type="entry name" value="Glyco_trans_1"/>
</dbReference>
<dbReference type="AlphaFoldDB" id="I9RPV6"/>
<dbReference type="STRING" id="997884.HMPREF1068_03900"/>
<keyword evidence="3" id="KW-1185">Reference proteome</keyword>
<dbReference type="PANTHER" id="PTHR12526">
    <property type="entry name" value="GLYCOSYLTRANSFERASE"/>
    <property type="match status" value="1"/>
</dbReference>
<dbReference type="HOGENOM" id="CLU_009583_0_0_10"/>
<evidence type="ECO:0000259" key="1">
    <source>
        <dbReference type="Pfam" id="PF00534"/>
    </source>
</evidence>
<gene>
    <name evidence="2" type="ORF">HMPREF1068_03900</name>
</gene>
<feature type="domain" description="Glycosyl transferase family 1" evidence="1">
    <location>
        <begin position="194"/>
        <end position="352"/>
    </location>
</feature>
<name>I9RPV6_9BACE</name>
<dbReference type="Gene3D" id="3.40.50.2000">
    <property type="entry name" value="Glycogen Phosphorylase B"/>
    <property type="match status" value="2"/>
</dbReference>
<dbReference type="EMBL" id="AGXS01000026">
    <property type="protein sequence ID" value="EIY44613.1"/>
    <property type="molecule type" value="Genomic_DNA"/>
</dbReference>
<protein>
    <recommendedName>
        <fullName evidence="1">Glycosyl transferase family 1 domain-containing protein</fullName>
    </recommendedName>
</protein>